<dbReference type="AlphaFoldDB" id="A0A0K0E3N0"/>
<dbReference type="InterPro" id="IPR001902">
    <property type="entry name" value="SLC26A/SulP_fam"/>
</dbReference>
<dbReference type="Gene3D" id="3.30.750.24">
    <property type="entry name" value="STAS domain"/>
    <property type="match status" value="1"/>
</dbReference>
<keyword evidence="3 5" id="KW-1133">Transmembrane helix</keyword>
<dbReference type="Proteomes" id="UP000035681">
    <property type="component" value="Unplaced"/>
</dbReference>
<dbReference type="SUPFAM" id="SSF52091">
    <property type="entry name" value="SpoIIaa-like"/>
    <property type="match status" value="1"/>
</dbReference>
<dbReference type="InterPro" id="IPR002645">
    <property type="entry name" value="STAS_dom"/>
</dbReference>
<sequence>MHSPDIHLCKYDLNNSRKNDKKKYSPINIMTSKIFSFIPILSWLPKYKIKDNLIYDIISGITTGILHVPQGIAYSKITNVPPVYGLYVSFLTPLIYMIFGTSKHASIGTSSFICLMTAVTTQMVQEKYNLYPYENNNNTIFNSENEWMKDLTNIQIATITTFTVGLILVLGAIFRLQIITTYMPDSLIKGFTTGAAFHVALSQVDDVMGVNIPKFSGIGNLIYKIIALFKKIPYVNLYTIIVSGITLLFYYLGDNFITPFINKKIKNKFPIPYEVISMIIFTILSSIFLFHDNLKMEVVSDIPTDIPSLHLPIFKLIPDIFGNCILISLVTVTIHLSMVKMIAIKYNYENELKSSQEIYALGFTSILSSFFPVFPSGMAMSRTMVLVNSGGKTQLTNLFSCVLLALVIMYIGPFLYNLPMCVLSITIIYALRSLFLSIFQIPKMFKESKYDGAIYLVSLITTIVADIVYGLIISIIFALFTIVLRTQKPKWSLLFPVSSHIIQPLSFQSKLLNIDKNPEISKYYNDSMLTLHQPLFAVHRFEGSLIFTNGEEFKNSCLESLNELKERKGIKYLDYVNNINTDIILIIDFSRITEIDLVGIKCLNEVITTSNNNNIQIIGANVNETVLKTLEITGVTKTKIIFYDNLQKAISSITSIDNKKKKIDNKFVVKL</sequence>
<dbReference type="CDD" id="cd07042">
    <property type="entry name" value="STAS_SulP_like_sulfate_transporter"/>
    <property type="match status" value="1"/>
</dbReference>
<evidence type="ECO:0000256" key="5">
    <source>
        <dbReference type="SAM" id="Phobius"/>
    </source>
</evidence>
<protein>
    <submittedName>
        <fullName evidence="8 9">STAS domain-containing protein</fullName>
    </submittedName>
</protein>
<feature type="transmembrane region" description="Helical" evidence="5">
    <location>
        <begin position="422"/>
        <end position="441"/>
    </location>
</feature>
<evidence type="ECO:0000256" key="4">
    <source>
        <dbReference type="ARBA" id="ARBA00023136"/>
    </source>
</evidence>
<evidence type="ECO:0000313" key="7">
    <source>
        <dbReference type="Proteomes" id="UP000035681"/>
    </source>
</evidence>
<dbReference type="PANTHER" id="PTHR11814">
    <property type="entry name" value="SULFATE TRANSPORTER"/>
    <property type="match status" value="1"/>
</dbReference>
<evidence type="ECO:0000256" key="2">
    <source>
        <dbReference type="ARBA" id="ARBA00022692"/>
    </source>
</evidence>
<feature type="transmembrane region" description="Helical" evidence="5">
    <location>
        <begin position="24"/>
        <end position="44"/>
    </location>
</feature>
<comment type="subcellular location">
    <subcellularLocation>
        <location evidence="1">Membrane</location>
        <topology evidence="1">Multi-pass membrane protein</topology>
    </subcellularLocation>
</comment>
<feature type="domain" description="STAS" evidence="6">
    <location>
        <begin position="538"/>
        <end position="653"/>
    </location>
</feature>
<keyword evidence="4 5" id="KW-0472">Membrane</keyword>
<feature type="transmembrane region" description="Helical" evidence="5">
    <location>
        <begin position="453"/>
        <end position="480"/>
    </location>
</feature>
<dbReference type="GO" id="GO:0016020">
    <property type="term" value="C:membrane"/>
    <property type="evidence" value="ECO:0007669"/>
    <property type="project" value="UniProtKB-SubCell"/>
</dbReference>
<feature type="transmembrane region" description="Helical" evidence="5">
    <location>
        <begin position="271"/>
        <end position="290"/>
    </location>
</feature>
<evidence type="ECO:0000256" key="3">
    <source>
        <dbReference type="ARBA" id="ARBA00022989"/>
    </source>
</evidence>
<feature type="transmembrane region" description="Helical" evidence="5">
    <location>
        <begin position="395"/>
        <end position="416"/>
    </location>
</feature>
<dbReference type="Pfam" id="PF01740">
    <property type="entry name" value="STAS"/>
    <property type="match status" value="1"/>
</dbReference>
<dbReference type="InterPro" id="IPR011547">
    <property type="entry name" value="SLC26A/SulP_dom"/>
</dbReference>
<dbReference type="PROSITE" id="PS50801">
    <property type="entry name" value="STAS"/>
    <property type="match status" value="1"/>
</dbReference>
<evidence type="ECO:0000256" key="1">
    <source>
        <dbReference type="ARBA" id="ARBA00004141"/>
    </source>
</evidence>
<dbReference type="InterPro" id="IPR036513">
    <property type="entry name" value="STAS_dom_sf"/>
</dbReference>
<dbReference type="Pfam" id="PF00916">
    <property type="entry name" value="Sulfate_transp"/>
    <property type="match status" value="1"/>
</dbReference>
<feature type="transmembrane region" description="Helical" evidence="5">
    <location>
        <begin position="80"/>
        <end position="99"/>
    </location>
</feature>
<accession>A0A0K0E3N0</accession>
<dbReference type="STRING" id="6248.A0A0K0E3N0"/>
<feature type="transmembrane region" description="Helical" evidence="5">
    <location>
        <begin position="154"/>
        <end position="174"/>
    </location>
</feature>
<evidence type="ECO:0000313" key="8">
    <source>
        <dbReference type="WBParaSite" id="SSTP_0000410200.1"/>
    </source>
</evidence>
<evidence type="ECO:0000259" key="6">
    <source>
        <dbReference type="PROSITE" id="PS50801"/>
    </source>
</evidence>
<dbReference type="WBParaSite" id="TCONS_00005743.p1">
    <property type="protein sequence ID" value="TCONS_00005743.p1"/>
    <property type="gene ID" value="XLOC_003991"/>
</dbReference>
<name>A0A0K0E3N0_STRER</name>
<proteinExistence type="predicted"/>
<keyword evidence="7" id="KW-1185">Reference proteome</keyword>
<dbReference type="GO" id="GO:0055085">
    <property type="term" value="P:transmembrane transport"/>
    <property type="evidence" value="ECO:0007669"/>
    <property type="project" value="InterPro"/>
</dbReference>
<feature type="transmembrane region" description="Helical" evidence="5">
    <location>
        <begin position="53"/>
        <end position="74"/>
    </location>
</feature>
<dbReference type="WBParaSite" id="SSTP_0000410200.1">
    <property type="protein sequence ID" value="SSTP_0000410200.1"/>
    <property type="gene ID" value="SSTP_0000410200"/>
</dbReference>
<evidence type="ECO:0000313" key="9">
    <source>
        <dbReference type="WBParaSite" id="TCONS_00005743.p1"/>
    </source>
</evidence>
<feature type="transmembrane region" description="Helical" evidence="5">
    <location>
        <begin position="234"/>
        <end position="251"/>
    </location>
</feature>
<feature type="transmembrane region" description="Helical" evidence="5">
    <location>
        <begin position="358"/>
        <end position="374"/>
    </location>
</feature>
<organism evidence="8">
    <name type="scientific">Strongyloides stercoralis</name>
    <name type="common">Threadworm</name>
    <dbReference type="NCBI Taxonomy" id="6248"/>
    <lineage>
        <taxon>Eukaryota</taxon>
        <taxon>Metazoa</taxon>
        <taxon>Ecdysozoa</taxon>
        <taxon>Nematoda</taxon>
        <taxon>Chromadorea</taxon>
        <taxon>Rhabditida</taxon>
        <taxon>Tylenchina</taxon>
        <taxon>Panagrolaimomorpha</taxon>
        <taxon>Strongyloidoidea</taxon>
        <taxon>Strongyloididae</taxon>
        <taxon>Strongyloides</taxon>
    </lineage>
</organism>
<keyword evidence="2 5" id="KW-0812">Transmembrane</keyword>
<reference evidence="8" key="1">
    <citation type="submission" date="2015-08" db="UniProtKB">
        <authorList>
            <consortium name="WormBaseParasite"/>
        </authorList>
    </citation>
    <scope>IDENTIFICATION</scope>
</reference>
<feature type="transmembrane region" description="Helical" evidence="5">
    <location>
        <begin position="320"/>
        <end position="338"/>
    </location>
</feature>